<name>A0A0Q3JVG1_BRADI</name>
<reference evidence="6" key="2">
    <citation type="submission" date="2017-06" db="EMBL/GenBank/DDBJ databases">
        <title>WGS assembly of Brachypodium distachyon.</title>
        <authorList>
            <consortium name="The International Brachypodium Initiative"/>
            <person name="Lucas S."/>
            <person name="Harmon-Smith M."/>
            <person name="Lail K."/>
            <person name="Tice H."/>
            <person name="Grimwood J."/>
            <person name="Bruce D."/>
            <person name="Barry K."/>
            <person name="Shu S."/>
            <person name="Lindquist E."/>
            <person name="Wang M."/>
            <person name="Pitluck S."/>
            <person name="Vogel J.P."/>
            <person name="Garvin D.F."/>
            <person name="Mockler T.C."/>
            <person name="Schmutz J."/>
            <person name="Rokhsar D."/>
            <person name="Bevan M.W."/>
        </authorList>
    </citation>
    <scope>NUCLEOTIDE SEQUENCE</scope>
    <source>
        <strain evidence="6">Bd21</strain>
    </source>
</reference>
<evidence type="ECO:0000256" key="2">
    <source>
        <dbReference type="ARBA" id="ARBA00022670"/>
    </source>
</evidence>
<dbReference type="PANTHER" id="PTHR36479">
    <property type="entry name" value="ULP_PROTEASE DOMAIN-CONTAINING PROTEIN"/>
    <property type="match status" value="1"/>
</dbReference>
<dbReference type="OrthoDB" id="682309at2759"/>
<feature type="compositionally biased region" description="Basic and acidic residues" evidence="4">
    <location>
        <begin position="169"/>
        <end position="181"/>
    </location>
</feature>
<feature type="domain" description="Ubiquitin-like protease family profile" evidence="5">
    <location>
        <begin position="236"/>
        <end position="413"/>
    </location>
</feature>
<keyword evidence="8" id="KW-1185">Reference proteome</keyword>
<reference evidence="6 7" key="1">
    <citation type="journal article" date="2010" name="Nature">
        <title>Genome sequencing and analysis of the model grass Brachypodium distachyon.</title>
        <authorList>
            <consortium name="International Brachypodium Initiative"/>
        </authorList>
    </citation>
    <scope>NUCLEOTIDE SEQUENCE [LARGE SCALE GENOMIC DNA]</scope>
    <source>
        <strain evidence="6 7">Bd21</strain>
    </source>
</reference>
<organism evidence="6">
    <name type="scientific">Brachypodium distachyon</name>
    <name type="common">Purple false brome</name>
    <name type="synonym">Trachynia distachya</name>
    <dbReference type="NCBI Taxonomy" id="15368"/>
    <lineage>
        <taxon>Eukaryota</taxon>
        <taxon>Viridiplantae</taxon>
        <taxon>Streptophyta</taxon>
        <taxon>Embryophyta</taxon>
        <taxon>Tracheophyta</taxon>
        <taxon>Spermatophyta</taxon>
        <taxon>Magnoliopsida</taxon>
        <taxon>Liliopsida</taxon>
        <taxon>Poales</taxon>
        <taxon>Poaceae</taxon>
        <taxon>BOP clade</taxon>
        <taxon>Pooideae</taxon>
        <taxon>Stipodae</taxon>
        <taxon>Brachypodieae</taxon>
        <taxon>Brachypodium</taxon>
    </lineage>
</organism>
<evidence type="ECO:0000313" key="6">
    <source>
        <dbReference type="EMBL" id="KQK16084.2"/>
    </source>
</evidence>
<dbReference type="Proteomes" id="UP000008810">
    <property type="component" value="Chromosome 1"/>
</dbReference>
<evidence type="ECO:0000259" key="5">
    <source>
        <dbReference type="PROSITE" id="PS50600"/>
    </source>
</evidence>
<protein>
    <recommendedName>
        <fullName evidence="5">Ubiquitin-like protease family profile domain-containing protein</fullName>
    </recommendedName>
</protein>
<keyword evidence="2" id="KW-0645">Protease</keyword>
<evidence type="ECO:0000256" key="3">
    <source>
        <dbReference type="ARBA" id="ARBA00022801"/>
    </source>
</evidence>
<dbReference type="PROSITE" id="PS50600">
    <property type="entry name" value="ULP_PROTEASE"/>
    <property type="match status" value="1"/>
</dbReference>
<comment type="similarity">
    <text evidence="1">Belongs to the peptidase C48 family.</text>
</comment>
<evidence type="ECO:0000256" key="1">
    <source>
        <dbReference type="ARBA" id="ARBA00005234"/>
    </source>
</evidence>
<evidence type="ECO:0000313" key="8">
    <source>
        <dbReference type="Proteomes" id="UP000008810"/>
    </source>
</evidence>
<dbReference type="Gene3D" id="3.40.395.10">
    <property type="entry name" value="Adenoviral Proteinase, Chain A"/>
    <property type="match status" value="1"/>
</dbReference>
<dbReference type="InterPro" id="IPR038765">
    <property type="entry name" value="Papain-like_cys_pep_sf"/>
</dbReference>
<dbReference type="EMBL" id="CM000880">
    <property type="protein sequence ID" value="KQK16084.2"/>
    <property type="molecule type" value="Genomic_DNA"/>
</dbReference>
<dbReference type="GO" id="GO:0006508">
    <property type="term" value="P:proteolysis"/>
    <property type="evidence" value="ECO:0007669"/>
    <property type="project" value="UniProtKB-KW"/>
</dbReference>
<dbReference type="InParanoid" id="A0A0Q3JVG1"/>
<keyword evidence="3" id="KW-0378">Hydrolase</keyword>
<dbReference type="InterPro" id="IPR003653">
    <property type="entry name" value="Peptidase_C48_C"/>
</dbReference>
<evidence type="ECO:0000313" key="7">
    <source>
        <dbReference type="EnsemblPlants" id="KQK16084"/>
    </source>
</evidence>
<dbReference type="GO" id="GO:0008234">
    <property type="term" value="F:cysteine-type peptidase activity"/>
    <property type="evidence" value="ECO:0007669"/>
    <property type="project" value="InterPro"/>
</dbReference>
<evidence type="ECO:0000256" key="4">
    <source>
        <dbReference type="SAM" id="MobiDB-lite"/>
    </source>
</evidence>
<dbReference type="EnsemblPlants" id="KQK16084">
    <property type="protein sequence ID" value="KQK16084"/>
    <property type="gene ID" value="BRADI_1g26647v3"/>
</dbReference>
<dbReference type="Gramene" id="KQK16084">
    <property type="protein sequence ID" value="KQK16084"/>
    <property type="gene ID" value="BRADI_1g26647v3"/>
</dbReference>
<dbReference type="SUPFAM" id="SSF54001">
    <property type="entry name" value="Cysteine proteinases"/>
    <property type="match status" value="1"/>
</dbReference>
<dbReference type="ExpressionAtlas" id="A0A0Q3JVG1">
    <property type="expression patterns" value="baseline and differential"/>
</dbReference>
<gene>
    <name evidence="6" type="ORF">BRADI_1g26647v3</name>
</gene>
<sequence length="451" mass="49585">MLSPSMHPDLGQSSGSATKPIFISSPSISAQPLVSKLPWNTAGTSVFVPPGVKDLVAGLSDAIRRSGSLPSDGSKKMAETSRASVRLSSRIGRNPLDFTPPSFDLMSLTTPADEATLIPESHVPKDVSPISFAIPRGSQADLDDEKSLEIDQLDAALTGLVSKVQFASEGEKSKTPKENPHKTRVKRPSRFVCSPFDESIQVTAEQQDVYDKLMTCTTKSKTSNIKTMKIIDYKTIFVETQELANDVHPRGELSNNLCEVVVHYMQETNKVEGKVILTYLIADYMMTGNNLQMRIIANAFERSNKFALSCQDRIYFPVLEIVDKDVAGGHWYALCLNLVAQRFEAPDSIRDAGNICLEHHATRLIGKIKEAWSMYYHKSSVQIRDYKLVIIDVPKQGNCKDCGFFKLSTLRRGMGKTCPNCVLLTSPRLGKSWPTSGFLLSSTGAKTGTGI</sequence>
<feature type="region of interest" description="Disordered" evidence="4">
    <location>
        <begin position="167"/>
        <end position="186"/>
    </location>
</feature>
<accession>A0A0Q3JVG1</accession>
<dbReference type="AlphaFoldDB" id="A0A0Q3JVG1"/>
<dbReference type="Pfam" id="PF02902">
    <property type="entry name" value="Peptidase_C48"/>
    <property type="match status" value="1"/>
</dbReference>
<feature type="region of interest" description="Disordered" evidence="4">
    <location>
        <begin position="66"/>
        <end position="85"/>
    </location>
</feature>
<reference evidence="7" key="3">
    <citation type="submission" date="2018-08" db="UniProtKB">
        <authorList>
            <consortium name="EnsemblPlants"/>
        </authorList>
    </citation>
    <scope>IDENTIFICATION</scope>
    <source>
        <strain evidence="7">cv. Bd21</strain>
    </source>
</reference>
<dbReference type="PANTHER" id="PTHR36479:SF11">
    <property type="entry name" value="NPH3 DOMAIN-CONTAINING PROTEIN"/>
    <property type="match status" value="1"/>
</dbReference>
<proteinExistence type="inferred from homology"/>